<name>A0ABW1LIH3_9ACTN</name>
<sequence length="184" mass="20454">MPAFEDPARDARRGLPLEGWSPFEEDLLLRAVRVDLVRRTVGFTVTYDDAVFEGAPTGDWLVELDDASPVTLTRLAVEAVTGVPGRIYWTHQPTRVGRGLLQLDSHEVLVNTIGTELPATRAERLSVREMVPVRSSANHTTWTLLDWDDDDGAERIEQAHVDGCRHYLHHPVVTLAATVAAQRA</sequence>
<protein>
    <submittedName>
        <fullName evidence="1">Uncharacterized protein</fullName>
    </submittedName>
</protein>
<dbReference type="Proteomes" id="UP001596135">
    <property type="component" value="Unassembled WGS sequence"/>
</dbReference>
<evidence type="ECO:0000313" key="1">
    <source>
        <dbReference type="EMBL" id="MFC6043741.1"/>
    </source>
</evidence>
<gene>
    <name evidence="1" type="ORF">ACFPYL_11675</name>
</gene>
<comment type="caution">
    <text evidence="1">The sequence shown here is derived from an EMBL/GenBank/DDBJ whole genome shotgun (WGS) entry which is preliminary data.</text>
</comment>
<dbReference type="RefSeq" id="WP_379154052.1">
    <property type="nucleotide sequence ID" value="NZ_JBHSRJ010000004.1"/>
</dbReference>
<proteinExistence type="predicted"/>
<accession>A0ABW1LIH3</accession>
<organism evidence="1 2">
    <name type="scientific">Nocardioides hankookensis</name>
    <dbReference type="NCBI Taxonomy" id="443157"/>
    <lineage>
        <taxon>Bacteria</taxon>
        <taxon>Bacillati</taxon>
        <taxon>Actinomycetota</taxon>
        <taxon>Actinomycetes</taxon>
        <taxon>Propionibacteriales</taxon>
        <taxon>Nocardioidaceae</taxon>
        <taxon>Nocardioides</taxon>
    </lineage>
</organism>
<evidence type="ECO:0000313" key="2">
    <source>
        <dbReference type="Proteomes" id="UP001596135"/>
    </source>
</evidence>
<keyword evidence="2" id="KW-1185">Reference proteome</keyword>
<dbReference type="EMBL" id="JBHSRJ010000004">
    <property type="protein sequence ID" value="MFC6043741.1"/>
    <property type="molecule type" value="Genomic_DNA"/>
</dbReference>
<reference evidence="2" key="1">
    <citation type="journal article" date="2019" name="Int. J. Syst. Evol. Microbiol.">
        <title>The Global Catalogue of Microorganisms (GCM) 10K type strain sequencing project: providing services to taxonomists for standard genome sequencing and annotation.</title>
        <authorList>
            <consortium name="The Broad Institute Genomics Platform"/>
            <consortium name="The Broad Institute Genome Sequencing Center for Infectious Disease"/>
            <person name="Wu L."/>
            <person name="Ma J."/>
        </authorList>
    </citation>
    <scope>NUCLEOTIDE SEQUENCE [LARGE SCALE GENOMIC DNA]</scope>
    <source>
        <strain evidence="2">CCUG 54522</strain>
    </source>
</reference>